<proteinExistence type="inferred from homology"/>
<evidence type="ECO:0000256" key="9">
    <source>
        <dbReference type="ARBA" id="ARBA00023128"/>
    </source>
</evidence>
<keyword evidence="4 11" id="KW-0812">Transmembrane</keyword>
<dbReference type="PANTHER" id="PTHR45671:SF10">
    <property type="entry name" value="SOLUTE CARRIER FAMILY 25 MEMBER 3"/>
    <property type="match status" value="1"/>
</dbReference>
<keyword evidence="6" id="KW-0999">Mitochondrion inner membrane</keyword>
<sequence length="356" mass="38055">MAPVFGTFSAALATMQPAQEQQEQQRLKQQAFSLPSAVAAAINSPAAGKVVAAAPSEPGKIKMYSPEYYYTCAIGGIASCGLTHTAVTPLDVVKCNMQTDPAKYKGIRSGFAVVLKEQGPAGLMRGWLPTLLGYSAQGAFKFGLYEYFKKTYADKLGEDIMKDYGTIVFLAGSASAEFFADIALSPFEAVKVAVQTRPGFAKGLTDGMPKIIAQDGFGSLFKSLVPLWGRQIPYTMMKFGAFENTVVALYKHVVPKPREECSKGEQLGVSFAAGYIAGVFCAAVSHPADNLVSKLNAQKGATVGDIVKQMGWFNLFTRGLPLRIIMVGTLTGLQWGIYDAFKVYSGLPTTGGAVKK</sequence>
<dbReference type="STRING" id="145388.A0A0D2NSI2"/>
<comment type="similarity">
    <text evidence="2 12">Belongs to the mitochondrial carrier (TC 2.A.29) family.</text>
</comment>
<name>A0A0D2NSI2_9CHLO</name>
<dbReference type="Proteomes" id="UP000054498">
    <property type="component" value="Unassembled WGS sequence"/>
</dbReference>
<reference evidence="13 14" key="1">
    <citation type="journal article" date="2013" name="BMC Genomics">
        <title>Reconstruction of the lipid metabolism for the microalga Monoraphidium neglectum from its genome sequence reveals characteristics suitable for biofuel production.</title>
        <authorList>
            <person name="Bogen C."/>
            <person name="Al-Dilaimi A."/>
            <person name="Albersmeier A."/>
            <person name="Wichmann J."/>
            <person name="Grundmann M."/>
            <person name="Rupp O."/>
            <person name="Lauersen K.J."/>
            <person name="Blifernez-Klassen O."/>
            <person name="Kalinowski J."/>
            <person name="Goesmann A."/>
            <person name="Mussgnug J.H."/>
            <person name="Kruse O."/>
        </authorList>
    </citation>
    <scope>NUCLEOTIDE SEQUENCE [LARGE SCALE GENOMIC DNA]</scope>
    <source>
        <strain evidence="13 14">SAG 48.87</strain>
    </source>
</reference>
<evidence type="ECO:0000256" key="8">
    <source>
        <dbReference type="ARBA" id="ARBA00022989"/>
    </source>
</evidence>
<dbReference type="GO" id="GO:0005315">
    <property type="term" value="F:phosphate transmembrane transporter activity"/>
    <property type="evidence" value="ECO:0007669"/>
    <property type="project" value="InterPro"/>
</dbReference>
<dbReference type="InterPro" id="IPR044677">
    <property type="entry name" value="SLC25A3/Pic2/Mir1-like"/>
</dbReference>
<evidence type="ECO:0000256" key="11">
    <source>
        <dbReference type="PROSITE-ProRule" id="PRU00282"/>
    </source>
</evidence>
<evidence type="ECO:0000313" key="13">
    <source>
        <dbReference type="EMBL" id="KIZ07201.1"/>
    </source>
</evidence>
<comment type="subcellular location">
    <subcellularLocation>
        <location evidence="1">Mitochondrion inner membrane</location>
        <topology evidence="1">Multi-pass membrane protein</topology>
    </subcellularLocation>
</comment>
<dbReference type="AlphaFoldDB" id="A0A0D2NSI2"/>
<accession>A0A0D2NSI2</accession>
<dbReference type="GeneID" id="25726870"/>
<evidence type="ECO:0000256" key="1">
    <source>
        <dbReference type="ARBA" id="ARBA00004448"/>
    </source>
</evidence>
<dbReference type="InterPro" id="IPR018108">
    <property type="entry name" value="MCP_transmembrane"/>
</dbReference>
<evidence type="ECO:0000256" key="6">
    <source>
        <dbReference type="ARBA" id="ARBA00022792"/>
    </source>
</evidence>
<dbReference type="Gene3D" id="1.50.40.10">
    <property type="entry name" value="Mitochondrial carrier domain"/>
    <property type="match status" value="1"/>
</dbReference>
<protein>
    <submittedName>
        <fullName evidence="13">Phosphate carrier protein</fullName>
    </submittedName>
</protein>
<dbReference type="FunFam" id="1.50.40.10:FF:000005">
    <property type="entry name" value="Mitochondrial phosphate carrier protein 2"/>
    <property type="match status" value="1"/>
</dbReference>
<keyword evidence="14" id="KW-1185">Reference proteome</keyword>
<evidence type="ECO:0000256" key="3">
    <source>
        <dbReference type="ARBA" id="ARBA00022448"/>
    </source>
</evidence>
<feature type="repeat" description="Solcar" evidence="11">
    <location>
        <begin position="164"/>
        <end position="248"/>
    </location>
</feature>
<dbReference type="InterPro" id="IPR023395">
    <property type="entry name" value="MCP_dom_sf"/>
</dbReference>
<dbReference type="SUPFAM" id="SSF103506">
    <property type="entry name" value="Mitochondrial carrier"/>
    <property type="match status" value="1"/>
</dbReference>
<evidence type="ECO:0000313" key="14">
    <source>
        <dbReference type="Proteomes" id="UP000054498"/>
    </source>
</evidence>
<dbReference type="GO" id="GO:0005743">
    <property type="term" value="C:mitochondrial inner membrane"/>
    <property type="evidence" value="ECO:0007669"/>
    <property type="project" value="UniProtKB-SubCell"/>
</dbReference>
<organism evidence="13 14">
    <name type="scientific">Monoraphidium neglectum</name>
    <dbReference type="NCBI Taxonomy" id="145388"/>
    <lineage>
        <taxon>Eukaryota</taxon>
        <taxon>Viridiplantae</taxon>
        <taxon>Chlorophyta</taxon>
        <taxon>core chlorophytes</taxon>
        <taxon>Chlorophyceae</taxon>
        <taxon>CS clade</taxon>
        <taxon>Sphaeropleales</taxon>
        <taxon>Selenastraceae</taxon>
        <taxon>Monoraphidium</taxon>
    </lineage>
</organism>
<keyword evidence="7" id="KW-0809">Transit peptide</keyword>
<evidence type="ECO:0000256" key="5">
    <source>
        <dbReference type="ARBA" id="ARBA00022737"/>
    </source>
</evidence>
<evidence type="ECO:0000256" key="10">
    <source>
        <dbReference type="ARBA" id="ARBA00023136"/>
    </source>
</evidence>
<dbReference type="RefSeq" id="XP_013906220.1">
    <property type="nucleotide sequence ID" value="XM_014050766.1"/>
</dbReference>
<dbReference type="Pfam" id="PF00153">
    <property type="entry name" value="Mito_carr"/>
    <property type="match status" value="2"/>
</dbReference>
<gene>
    <name evidence="13" type="ORF">MNEG_0752</name>
</gene>
<keyword evidence="5" id="KW-0677">Repeat</keyword>
<dbReference type="OrthoDB" id="427452at2759"/>
<keyword evidence="10 11" id="KW-0472">Membrane</keyword>
<keyword evidence="9" id="KW-0496">Mitochondrion</keyword>
<evidence type="ECO:0000256" key="12">
    <source>
        <dbReference type="RuleBase" id="RU000488"/>
    </source>
</evidence>
<dbReference type="PANTHER" id="PTHR45671">
    <property type="entry name" value="SOLUTE CARRIER FAMILY 25 (MITOCHONDRIAL CARRIER PHOSPHATE CARRIER), MEMBER 3, LIKE-RELATED-RELATED"/>
    <property type="match status" value="1"/>
</dbReference>
<evidence type="ECO:0000256" key="2">
    <source>
        <dbReference type="ARBA" id="ARBA00006375"/>
    </source>
</evidence>
<dbReference type="KEGG" id="mng:MNEG_0752"/>
<keyword evidence="8" id="KW-1133">Transmembrane helix</keyword>
<feature type="repeat" description="Solcar" evidence="11">
    <location>
        <begin position="265"/>
        <end position="344"/>
    </location>
</feature>
<dbReference type="GO" id="GO:1990547">
    <property type="term" value="P:mitochondrial phosphate ion transmembrane transport"/>
    <property type="evidence" value="ECO:0007669"/>
    <property type="project" value="InterPro"/>
</dbReference>
<evidence type="ECO:0000256" key="4">
    <source>
        <dbReference type="ARBA" id="ARBA00022692"/>
    </source>
</evidence>
<dbReference type="PROSITE" id="PS50920">
    <property type="entry name" value="SOLCAR"/>
    <property type="match status" value="3"/>
</dbReference>
<evidence type="ECO:0000256" key="7">
    <source>
        <dbReference type="ARBA" id="ARBA00022946"/>
    </source>
</evidence>
<dbReference type="EMBL" id="KK100284">
    <property type="protein sequence ID" value="KIZ07201.1"/>
    <property type="molecule type" value="Genomic_DNA"/>
</dbReference>
<feature type="repeat" description="Solcar" evidence="11">
    <location>
        <begin position="67"/>
        <end position="151"/>
    </location>
</feature>
<keyword evidence="3 12" id="KW-0813">Transport</keyword>